<reference evidence="1 2" key="1">
    <citation type="submission" date="2015-12" db="EMBL/GenBank/DDBJ databases">
        <authorList>
            <person name="Shamseldin A."/>
            <person name="Moawad H."/>
            <person name="Abd El-Rahim W.M."/>
            <person name="Sadowsky M.J."/>
        </authorList>
    </citation>
    <scope>NUCLEOTIDE SEQUENCE [LARGE SCALE GENOMIC DNA]</scope>
    <source>
        <strain evidence="1 2">LMG9050</strain>
    </source>
</reference>
<dbReference type="AlphaFoldDB" id="A0A1T1NV03"/>
<gene>
    <name evidence="1" type="ORF">Xmlh_18085</name>
</gene>
<evidence type="ECO:0000313" key="2">
    <source>
        <dbReference type="Proteomes" id="UP000190559"/>
    </source>
</evidence>
<name>A0A1T1NV03_9XANT</name>
<sequence length="303" mass="32909">MVNTVQQWNPDDWESFALSLLHARHGNLNVQKVPATHHGDLGIDFYCTFDSVIYQCFAVEEPVDIGVRAERQKNKITTDLKKIVDGAAKISKLFLGIPIKKWILLVPAHDSKDVNLHCAKKTKDMRALKLSHLDIDFEVCVNDQGSFPGGALTAAMSALANVSLSVKGPTQQELDAWQAGSPNLLANATKKLSKLTSVEVLDAVANCVELFLKGNALVDALRFSAPDLHEKVVAAISTRSRRLGFIGPQGGPAANNIMNTELDTLINAIKDAAPTLSHTNAEDIALGTLSDWIMRCPLDFPPP</sequence>
<dbReference type="Proteomes" id="UP000190559">
    <property type="component" value="Unassembled WGS sequence"/>
</dbReference>
<evidence type="ECO:0000313" key="1">
    <source>
        <dbReference type="EMBL" id="OOW67199.1"/>
    </source>
</evidence>
<protein>
    <submittedName>
        <fullName evidence="1">Uncharacterized protein</fullName>
    </submittedName>
</protein>
<proteinExistence type="predicted"/>
<organism evidence="1 2">
    <name type="scientific">Xanthomonas axonopodis pv. melhusii</name>
    <dbReference type="NCBI Taxonomy" id="487834"/>
    <lineage>
        <taxon>Bacteria</taxon>
        <taxon>Pseudomonadati</taxon>
        <taxon>Pseudomonadota</taxon>
        <taxon>Gammaproteobacteria</taxon>
        <taxon>Lysobacterales</taxon>
        <taxon>Lysobacteraceae</taxon>
        <taxon>Xanthomonas</taxon>
    </lineage>
</organism>
<accession>A0A1T1NV03</accession>
<comment type="caution">
    <text evidence="1">The sequence shown here is derived from an EMBL/GenBank/DDBJ whole genome shotgun (WGS) entry which is preliminary data.</text>
</comment>
<dbReference type="EMBL" id="LOJW01000044">
    <property type="protein sequence ID" value="OOW67199.1"/>
    <property type="molecule type" value="Genomic_DNA"/>
</dbReference>